<accession>A0A5J5I7G6</accession>
<comment type="subcellular location">
    <subcellularLocation>
        <location evidence="1">Cell inner membrane</location>
        <topology evidence="1">Multi-pass membrane protein</topology>
    </subcellularLocation>
</comment>
<evidence type="ECO:0000256" key="2">
    <source>
        <dbReference type="ARBA" id="ARBA00022448"/>
    </source>
</evidence>
<protein>
    <submittedName>
        <fullName evidence="11">TRAP transporter small permease</fullName>
    </submittedName>
</protein>
<dbReference type="RefSeq" id="WP_150437980.1">
    <property type="nucleotide sequence ID" value="NZ_VYKL01000003.1"/>
</dbReference>
<evidence type="ECO:0000256" key="9">
    <source>
        <dbReference type="SAM" id="Phobius"/>
    </source>
</evidence>
<dbReference type="InterPro" id="IPR007387">
    <property type="entry name" value="TRAP_DctQ"/>
</dbReference>
<name>A0A5J5I7G6_9BACI</name>
<dbReference type="EMBL" id="VYKL01000003">
    <property type="protein sequence ID" value="KAA9032376.1"/>
    <property type="molecule type" value="Genomic_DNA"/>
</dbReference>
<evidence type="ECO:0000313" key="11">
    <source>
        <dbReference type="EMBL" id="KAA9032376.1"/>
    </source>
</evidence>
<organism evidence="11 12">
    <name type="scientific">Niallia endozanthoxylica</name>
    <dbReference type="NCBI Taxonomy" id="2036016"/>
    <lineage>
        <taxon>Bacteria</taxon>
        <taxon>Bacillati</taxon>
        <taxon>Bacillota</taxon>
        <taxon>Bacilli</taxon>
        <taxon>Bacillales</taxon>
        <taxon>Bacillaceae</taxon>
        <taxon>Niallia</taxon>
    </lineage>
</organism>
<comment type="caution">
    <text evidence="11">The sequence shown here is derived from an EMBL/GenBank/DDBJ whole genome shotgun (WGS) entry which is preliminary data.</text>
</comment>
<dbReference type="PANTHER" id="PTHR35011">
    <property type="entry name" value="2,3-DIKETO-L-GULONATE TRAP TRANSPORTER SMALL PERMEASE PROTEIN YIAM"/>
    <property type="match status" value="1"/>
</dbReference>
<keyword evidence="5 9" id="KW-0812">Transmembrane</keyword>
<feature type="transmembrane region" description="Helical" evidence="9">
    <location>
        <begin position="47"/>
        <end position="68"/>
    </location>
</feature>
<evidence type="ECO:0000256" key="3">
    <source>
        <dbReference type="ARBA" id="ARBA00022475"/>
    </source>
</evidence>
<dbReference type="OrthoDB" id="2085311at2"/>
<evidence type="ECO:0000256" key="7">
    <source>
        <dbReference type="ARBA" id="ARBA00023136"/>
    </source>
</evidence>
<dbReference type="Proteomes" id="UP000326671">
    <property type="component" value="Unassembled WGS sequence"/>
</dbReference>
<evidence type="ECO:0000259" key="10">
    <source>
        <dbReference type="Pfam" id="PF04290"/>
    </source>
</evidence>
<evidence type="ECO:0000256" key="1">
    <source>
        <dbReference type="ARBA" id="ARBA00004429"/>
    </source>
</evidence>
<dbReference type="Pfam" id="PF04290">
    <property type="entry name" value="DctQ"/>
    <property type="match status" value="1"/>
</dbReference>
<keyword evidence="12" id="KW-1185">Reference proteome</keyword>
<evidence type="ECO:0000313" key="12">
    <source>
        <dbReference type="Proteomes" id="UP000326671"/>
    </source>
</evidence>
<proteinExistence type="inferred from homology"/>
<keyword evidence="2" id="KW-0813">Transport</keyword>
<dbReference type="AlphaFoldDB" id="A0A5J5I7G6"/>
<keyword evidence="7 9" id="KW-0472">Membrane</keyword>
<evidence type="ECO:0000256" key="6">
    <source>
        <dbReference type="ARBA" id="ARBA00022989"/>
    </source>
</evidence>
<evidence type="ECO:0000256" key="4">
    <source>
        <dbReference type="ARBA" id="ARBA00022519"/>
    </source>
</evidence>
<keyword evidence="3" id="KW-1003">Cell membrane</keyword>
<dbReference type="GO" id="GO:0005886">
    <property type="term" value="C:plasma membrane"/>
    <property type="evidence" value="ECO:0007669"/>
    <property type="project" value="UniProtKB-SubCell"/>
</dbReference>
<feature type="transmembrane region" description="Helical" evidence="9">
    <location>
        <begin position="131"/>
        <end position="151"/>
    </location>
</feature>
<gene>
    <name evidence="11" type="ORF">F4V44_00225</name>
</gene>
<sequence length="166" mass="18999">MANEKKNVLDWLFDICLAIVNVLMSLLIVIIILDVIMTYFFNAPLKWALEVSEYALAFIAFLGSGWLMREEGHLRFEMVIEKLPQKVRSVFEIFGSLVCLLVSLVIVWSGIEVVMSLYEKGALFESVLQWPRWPLIAAIPVGFSLLAIQLLRRSIQHIKNFKALKS</sequence>
<reference evidence="11 12" key="1">
    <citation type="submission" date="2019-09" db="EMBL/GenBank/DDBJ databases">
        <title>Whole genome sequences of isolates from the Mars Exploration Rovers.</title>
        <authorList>
            <person name="Seuylemezian A."/>
            <person name="Vaishampayan P."/>
        </authorList>
    </citation>
    <scope>NUCLEOTIDE SEQUENCE [LARGE SCALE GENOMIC DNA]</scope>
    <source>
        <strain evidence="11 12">MER_TA_151</strain>
    </source>
</reference>
<evidence type="ECO:0000256" key="8">
    <source>
        <dbReference type="ARBA" id="ARBA00038436"/>
    </source>
</evidence>
<evidence type="ECO:0000256" key="5">
    <source>
        <dbReference type="ARBA" id="ARBA00022692"/>
    </source>
</evidence>
<keyword evidence="4" id="KW-0997">Cell inner membrane</keyword>
<keyword evidence="6 9" id="KW-1133">Transmembrane helix</keyword>
<comment type="similarity">
    <text evidence="8">Belongs to the TRAP transporter small permease family.</text>
</comment>
<feature type="transmembrane region" description="Helical" evidence="9">
    <location>
        <begin position="12"/>
        <end position="41"/>
    </location>
</feature>
<feature type="transmembrane region" description="Helical" evidence="9">
    <location>
        <begin position="89"/>
        <end position="111"/>
    </location>
</feature>
<dbReference type="InterPro" id="IPR055348">
    <property type="entry name" value="DctQ"/>
</dbReference>
<feature type="domain" description="Tripartite ATP-independent periplasmic transporters DctQ component" evidence="10">
    <location>
        <begin position="27"/>
        <end position="159"/>
    </location>
</feature>